<reference evidence="1" key="1">
    <citation type="submission" date="2018-06" db="EMBL/GenBank/DDBJ databases">
        <authorList>
            <person name="Zhirakovskaya E."/>
        </authorList>
    </citation>
    <scope>NUCLEOTIDE SEQUENCE</scope>
</reference>
<dbReference type="EMBL" id="UOFG01000148">
    <property type="protein sequence ID" value="VAW61485.1"/>
    <property type="molecule type" value="Genomic_DNA"/>
</dbReference>
<name>A0A3B0WZM1_9ZZZZ</name>
<dbReference type="AlphaFoldDB" id="A0A3B0WZM1"/>
<organism evidence="1">
    <name type="scientific">hydrothermal vent metagenome</name>
    <dbReference type="NCBI Taxonomy" id="652676"/>
    <lineage>
        <taxon>unclassified sequences</taxon>
        <taxon>metagenomes</taxon>
        <taxon>ecological metagenomes</taxon>
    </lineage>
</organism>
<protein>
    <submittedName>
        <fullName evidence="1">Uncharacterized protein</fullName>
    </submittedName>
</protein>
<proteinExistence type="predicted"/>
<gene>
    <name evidence="1" type="ORF">MNBD_GAMMA11-2521</name>
</gene>
<sequence length="142" mass="16070">MNEYRYTLIVLLILIAGPLFASEKLFLPNTGDTVLDESLVQINKKINKKSVRKLSQYTQQLANDFQIPLYRVEELFNVYEFTAADVLMSVSIADVSGEPLKNVAGLYFKNKQSGWKAVLKQLMISPGSKVYQQIKKDAVATY</sequence>
<evidence type="ECO:0000313" key="1">
    <source>
        <dbReference type="EMBL" id="VAW61485.1"/>
    </source>
</evidence>
<accession>A0A3B0WZM1</accession>